<protein>
    <submittedName>
        <fullName evidence="7">Guanylate kinase</fullName>
    </submittedName>
</protein>
<evidence type="ECO:0000313" key="8">
    <source>
        <dbReference type="Proteomes" id="UP000094764"/>
    </source>
</evidence>
<dbReference type="InterPro" id="IPR027417">
    <property type="entry name" value="P-loop_NTPase"/>
</dbReference>
<dbReference type="GO" id="GO:0004385">
    <property type="term" value="F:GMP kinase activity"/>
    <property type="evidence" value="ECO:0007669"/>
    <property type="project" value="UniProtKB-EC"/>
</dbReference>
<dbReference type="RefSeq" id="WP_069634856.1">
    <property type="nucleotide sequence ID" value="NZ_JXKZ01000009.1"/>
</dbReference>
<evidence type="ECO:0000259" key="6">
    <source>
        <dbReference type="PROSITE" id="PS50052"/>
    </source>
</evidence>
<gene>
    <name evidence="7" type="ORF">BCR23_05815</name>
</gene>
<dbReference type="PANTHER" id="PTHR23117">
    <property type="entry name" value="GUANYLATE KINASE-RELATED"/>
    <property type="match status" value="1"/>
</dbReference>
<dbReference type="AlphaFoldDB" id="A0A1E5GUN3"/>
<dbReference type="OrthoDB" id="1033810at2"/>
<dbReference type="PROSITE" id="PS50052">
    <property type="entry name" value="GUANYLATE_KINASE_2"/>
    <property type="match status" value="1"/>
</dbReference>
<organism evidence="7 8">
    <name type="scientific">Enterococcus quebecensis</name>
    <dbReference type="NCBI Taxonomy" id="903983"/>
    <lineage>
        <taxon>Bacteria</taxon>
        <taxon>Bacillati</taxon>
        <taxon>Bacillota</taxon>
        <taxon>Bacilli</taxon>
        <taxon>Lactobacillales</taxon>
        <taxon>Enterococcaceae</taxon>
        <taxon>Enterococcus</taxon>
    </lineage>
</organism>
<dbReference type="EMBL" id="MIKB01000013">
    <property type="protein sequence ID" value="OEG16404.1"/>
    <property type="molecule type" value="Genomic_DNA"/>
</dbReference>
<dbReference type="InterPro" id="IPR008144">
    <property type="entry name" value="Guanylate_kin-like_dom"/>
</dbReference>
<dbReference type="GO" id="GO:0005829">
    <property type="term" value="C:cytosol"/>
    <property type="evidence" value="ECO:0007669"/>
    <property type="project" value="TreeGrafter"/>
</dbReference>
<reference evidence="8" key="1">
    <citation type="submission" date="2016-09" db="EMBL/GenBank/DDBJ databases">
        <authorList>
            <person name="Gulvik C.A."/>
        </authorList>
    </citation>
    <scope>NUCLEOTIDE SEQUENCE [LARGE SCALE GENOMIC DNA]</scope>
    <source>
        <strain evidence="8">LMG 26306</strain>
    </source>
</reference>
<sequence>MKRKKLIHPFFVLIGPSGSGKTKVAEAVFPAEYKVISHTTRPRRKEEKEGIDYYFQTKEQFKHLLNTHALAEHDTYHGNQYGVGIDELIQKTNDHYAYDVLTIKGFQEIEKRFGQVVIPIFLEVSKANVLSRLQNREDDATIIEERVALYDQESQNKNKIMDYPNHFVIDANQTFEEVIKDVEQVVNDVISKENKH</sequence>
<proteinExistence type="inferred from homology"/>
<dbReference type="STRING" id="903983.BCR23_05815"/>
<evidence type="ECO:0000313" key="7">
    <source>
        <dbReference type="EMBL" id="OEG16404.1"/>
    </source>
</evidence>
<dbReference type="InterPro" id="IPR008145">
    <property type="entry name" value="GK/Ca_channel_bsu"/>
</dbReference>
<evidence type="ECO:0000256" key="1">
    <source>
        <dbReference type="ARBA" id="ARBA00003531"/>
    </source>
</evidence>
<comment type="catalytic activity">
    <reaction evidence="5">
        <text>GMP + ATP = GDP + ADP</text>
        <dbReference type="Rhea" id="RHEA:20780"/>
        <dbReference type="ChEBI" id="CHEBI:30616"/>
        <dbReference type="ChEBI" id="CHEBI:58115"/>
        <dbReference type="ChEBI" id="CHEBI:58189"/>
        <dbReference type="ChEBI" id="CHEBI:456216"/>
        <dbReference type="EC" id="2.7.4.8"/>
    </reaction>
</comment>
<comment type="caution">
    <text evidence="7">The sequence shown here is derived from an EMBL/GenBank/DDBJ whole genome shotgun (WGS) entry which is preliminary data.</text>
</comment>
<evidence type="ECO:0000256" key="2">
    <source>
        <dbReference type="ARBA" id="ARBA00005790"/>
    </source>
</evidence>
<evidence type="ECO:0000256" key="4">
    <source>
        <dbReference type="ARBA" id="ARBA00022777"/>
    </source>
</evidence>
<dbReference type="Pfam" id="PF00625">
    <property type="entry name" value="Guanylate_kin"/>
    <property type="match status" value="1"/>
</dbReference>
<evidence type="ECO:0000256" key="5">
    <source>
        <dbReference type="ARBA" id="ARBA00048594"/>
    </source>
</evidence>
<evidence type="ECO:0000256" key="3">
    <source>
        <dbReference type="ARBA" id="ARBA00022679"/>
    </source>
</evidence>
<dbReference type="PANTHER" id="PTHR23117:SF13">
    <property type="entry name" value="GUANYLATE KINASE"/>
    <property type="match status" value="1"/>
</dbReference>
<name>A0A1E5GUN3_9ENTE</name>
<dbReference type="SMART" id="SM00072">
    <property type="entry name" value="GuKc"/>
    <property type="match status" value="1"/>
</dbReference>
<dbReference type="Proteomes" id="UP000094764">
    <property type="component" value="Unassembled WGS sequence"/>
</dbReference>
<accession>A0A1E5GUN3</accession>
<feature type="domain" description="Guanylate kinase-like" evidence="6">
    <location>
        <begin position="8"/>
        <end position="187"/>
    </location>
</feature>
<dbReference type="Gene3D" id="3.40.50.300">
    <property type="entry name" value="P-loop containing nucleotide triphosphate hydrolases"/>
    <property type="match status" value="1"/>
</dbReference>
<comment type="similarity">
    <text evidence="2">Belongs to the guanylate kinase family.</text>
</comment>
<dbReference type="SUPFAM" id="SSF52540">
    <property type="entry name" value="P-loop containing nucleoside triphosphate hydrolases"/>
    <property type="match status" value="1"/>
</dbReference>
<keyword evidence="8" id="KW-1185">Reference proteome</keyword>
<keyword evidence="4 7" id="KW-0418">Kinase</keyword>
<comment type="function">
    <text evidence="1">Essential for recycling GMP and indirectly, cGMP.</text>
</comment>
<keyword evidence="3" id="KW-0808">Transferase</keyword>